<dbReference type="OMA" id="ENMFSRD"/>
<dbReference type="CDD" id="cd12087">
    <property type="entry name" value="TM_EGFR-like"/>
    <property type="match status" value="1"/>
</dbReference>
<dbReference type="AlphaFoldDB" id="A0A7U2F712"/>
<dbReference type="VEuPathDB" id="FungiDB:JI435_068370"/>
<keyword evidence="3" id="KW-1185">Reference proteome</keyword>
<accession>A0A7U2F712</accession>
<feature type="region of interest" description="Disordered" evidence="1">
    <location>
        <begin position="161"/>
        <end position="193"/>
    </location>
</feature>
<name>A0A7U2F712_PHANO</name>
<dbReference type="RefSeq" id="XP_001797198.1">
    <property type="nucleotide sequence ID" value="XM_001797146.1"/>
</dbReference>
<evidence type="ECO:0000256" key="1">
    <source>
        <dbReference type="SAM" id="MobiDB-lite"/>
    </source>
</evidence>
<gene>
    <name evidence="2" type="ORF">JI435_068370</name>
</gene>
<dbReference type="EMBL" id="CP069032">
    <property type="protein sequence ID" value="QRC99910.1"/>
    <property type="molecule type" value="Genomic_DNA"/>
</dbReference>
<evidence type="ECO:0000313" key="2">
    <source>
        <dbReference type="EMBL" id="QRC99910.1"/>
    </source>
</evidence>
<protein>
    <submittedName>
        <fullName evidence="2">Uncharacterized protein</fullName>
    </submittedName>
</protein>
<sequence>MAPTPIDDNLLPNDETNLFADPTAAPKPEARYWTKANIAFTVVFALLALIIFVILLAFYLRRRSHKKKHANHKSDKAALLQDEDKTSMFSRDRHSSVTLYVDEESEARRKRASSDTISLIPLQITPVEDVYDPMETTAASNGSGVSAMSRLSTNTMSTMMLSPISPNEDGDLSVRPGGRPRSTSTASQRARYYESTPLDVERQPVPIIVTESH</sequence>
<evidence type="ECO:0000313" key="3">
    <source>
        <dbReference type="Proteomes" id="UP000663193"/>
    </source>
</evidence>
<dbReference type="OrthoDB" id="3783802at2759"/>
<dbReference type="Proteomes" id="UP000663193">
    <property type="component" value="Chromosome 10"/>
</dbReference>
<reference evidence="3" key="1">
    <citation type="journal article" date="2021" name="BMC Genomics">
        <title>Chromosome-level genome assembly and manually-curated proteome of model necrotroph Parastagonospora nodorum Sn15 reveals a genome-wide trove of candidate effector homologs, and redundancy of virulence-related functions within an accessory chromosome.</title>
        <authorList>
            <person name="Bertazzoni S."/>
            <person name="Jones D.A.B."/>
            <person name="Phan H.T."/>
            <person name="Tan K.-C."/>
            <person name="Hane J.K."/>
        </authorList>
    </citation>
    <scope>NUCLEOTIDE SEQUENCE [LARGE SCALE GENOMIC DNA]</scope>
    <source>
        <strain evidence="3">SN15 / ATCC MYA-4574 / FGSC 10173)</strain>
    </source>
</reference>
<dbReference type="KEGG" id="pno:SNOG_06837"/>
<organism evidence="2 3">
    <name type="scientific">Phaeosphaeria nodorum (strain SN15 / ATCC MYA-4574 / FGSC 10173)</name>
    <name type="common">Glume blotch fungus</name>
    <name type="synonym">Parastagonospora nodorum</name>
    <dbReference type="NCBI Taxonomy" id="321614"/>
    <lineage>
        <taxon>Eukaryota</taxon>
        <taxon>Fungi</taxon>
        <taxon>Dikarya</taxon>
        <taxon>Ascomycota</taxon>
        <taxon>Pezizomycotina</taxon>
        <taxon>Dothideomycetes</taxon>
        <taxon>Pleosporomycetidae</taxon>
        <taxon>Pleosporales</taxon>
        <taxon>Pleosporineae</taxon>
        <taxon>Phaeosphaeriaceae</taxon>
        <taxon>Parastagonospora</taxon>
    </lineage>
</organism>
<proteinExistence type="predicted"/>